<evidence type="ECO:0000259" key="7">
    <source>
        <dbReference type="Pfam" id="PF00884"/>
    </source>
</evidence>
<evidence type="ECO:0000256" key="2">
    <source>
        <dbReference type="ARBA" id="ARBA00008779"/>
    </source>
</evidence>
<keyword evidence="4" id="KW-0732">Signal</keyword>
<dbReference type="GO" id="GO:0047753">
    <property type="term" value="F:choline-sulfatase activity"/>
    <property type="evidence" value="ECO:0007669"/>
    <property type="project" value="UniProtKB-EC"/>
</dbReference>
<dbReference type="PANTHER" id="PTHR45953">
    <property type="entry name" value="IDURONATE 2-SULFATASE"/>
    <property type="match status" value="1"/>
</dbReference>
<dbReference type="Proteomes" id="UP000319817">
    <property type="component" value="Chromosome"/>
</dbReference>
<feature type="domain" description="Sulfatase N-terminal" evidence="7">
    <location>
        <begin position="44"/>
        <end position="381"/>
    </location>
</feature>
<dbReference type="InterPro" id="IPR000917">
    <property type="entry name" value="Sulfatase_N"/>
</dbReference>
<sequence>MNHPTKQLSGFCSFALRAVFVAATITGVIRTTNAADKPTAVDKPNVLFISIDDLNDWLGCYGGHPQVKTPHIDALAKRGVLFSNAHCQAPICNPSRVSMLLGQRPSTTGMYFLGPRFRTVEPTKKAETIFQTFRKHGYFTSTKGKIFHGNADPASFDHIERTTGWRRGASKIHYTLKGSHPLWDWGQVDVPDEDQRDYHTADWAVKELPKLAASDQPFFLSVGFFLPHVPIYASKKWFDLYPLDSVQLPETTSGDRDDLPEIAKQLTDNPTAPRHQWMVENDQSKHAVRAYLAANSFVDSLVGRIIAALDASGEADNTVVVLWSDHGFHLGEKQRWAKRTLWEETTRVPLIVSGPGVSEGTQCKRPVELLDLYPTLLDLCDLPQRDELEGVSLRPLLQNPAAKWERPALCTFGPNNHSLRGDRFRYTIYADGSQELYDHQNDPNEWSNLVAPDGTASPEHRAVVNDMKQWLPLKNVAPVPGSAGSDSPLYGEGGNISLGEAMQKAK</sequence>
<dbReference type="PANTHER" id="PTHR45953:SF1">
    <property type="entry name" value="IDURONATE 2-SULFATASE"/>
    <property type="match status" value="1"/>
</dbReference>
<accession>A0A517P1C6</accession>
<comment type="cofactor">
    <cofactor evidence="1">
        <name>Ca(2+)</name>
        <dbReference type="ChEBI" id="CHEBI:29108"/>
    </cofactor>
</comment>
<comment type="similarity">
    <text evidence="2">Belongs to the sulfatase family.</text>
</comment>
<evidence type="ECO:0000256" key="4">
    <source>
        <dbReference type="ARBA" id="ARBA00022729"/>
    </source>
</evidence>
<dbReference type="InterPro" id="IPR017850">
    <property type="entry name" value="Alkaline_phosphatase_core_sf"/>
</dbReference>
<evidence type="ECO:0000256" key="3">
    <source>
        <dbReference type="ARBA" id="ARBA00022723"/>
    </source>
</evidence>
<dbReference type="SUPFAM" id="SSF53649">
    <property type="entry name" value="Alkaline phosphatase-like"/>
    <property type="match status" value="1"/>
</dbReference>
<proteinExistence type="inferred from homology"/>
<evidence type="ECO:0000313" key="9">
    <source>
        <dbReference type="Proteomes" id="UP000319817"/>
    </source>
</evidence>
<dbReference type="EC" id="3.1.6.6" evidence="8"/>
<dbReference type="Gene3D" id="3.40.720.10">
    <property type="entry name" value="Alkaline Phosphatase, subunit A"/>
    <property type="match status" value="1"/>
</dbReference>
<keyword evidence="3" id="KW-0479">Metal-binding</keyword>
<organism evidence="8 9">
    <name type="scientific">Stieleria marina</name>
    <dbReference type="NCBI Taxonomy" id="1930275"/>
    <lineage>
        <taxon>Bacteria</taxon>
        <taxon>Pseudomonadati</taxon>
        <taxon>Planctomycetota</taxon>
        <taxon>Planctomycetia</taxon>
        <taxon>Pirellulales</taxon>
        <taxon>Pirellulaceae</taxon>
        <taxon>Stieleria</taxon>
    </lineage>
</organism>
<name>A0A517P1C6_9BACT</name>
<gene>
    <name evidence="8" type="primary">betC_20</name>
    <name evidence="8" type="ORF">K239x_51960</name>
</gene>
<dbReference type="AlphaFoldDB" id="A0A517P1C6"/>
<dbReference type="RefSeq" id="WP_419189354.1">
    <property type="nucleotide sequence ID" value="NZ_CP036526.1"/>
</dbReference>
<evidence type="ECO:0000313" key="8">
    <source>
        <dbReference type="EMBL" id="QDT13179.1"/>
    </source>
</evidence>
<dbReference type="CDD" id="cd16030">
    <property type="entry name" value="iduronate-2-sulfatase"/>
    <property type="match status" value="1"/>
</dbReference>
<keyword evidence="5 8" id="KW-0378">Hydrolase</keyword>
<keyword evidence="6" id="KW-0106">Calcium</keyword>
<keyword evidence="9" id="KW-1185">Reference proteome</keyword>
<dbReference type="GO" id="GO:0004423">
    <property type="term" value="F:iduronate-2-sulfatase activity"/>
    <property type="evidence" value="ECO:0007669"/>
    <property type="project" value="InterPro"/>
</dbReference>
<dbReference type="GO" id="GO:0005737">
    <property type="term" value="C:cytoplasm"/>
    <property type="evidence" value="ECO:0007669"/>
    <property type="project" value="TreeGrafter"/>
</dbReference>
<dbReference type="InterPro" id="IPR035874">
    <property type="entry name" value="IDS"/>
</dbReference>
<reference evidence="8 9" key="1">
    <citation type="submission" date="2019-02" db="EMBL/GenBank/DDBJ databases">
        <title>Deep-cultivation of Planctomycetes and their phenomic and genomic characterization uncovers novel biology.</title>
        <authorList>
            <person name="Wiegand S."/>
            <person name="Jogler M."/>
            <person name="Boedeker C."/>
            <person name="Pinto D."/>
            <person name="Vollmers J."/>
            <person name="Rivas-Marin E."/>
            <person name="Kohn T."/>
            <person name="Peeters S.H."/>
            <person name="Heuer A."/>
            <person name="Rast P."/>
            <person name="Oberbeckmann S."/>
            <person name="Bunk B."/>
            <person name="Jeske O."/>
            <person name="Meyerdierks A."/>
            <person name="Storesund J.E."/>
            <person name="Kallscheuer N."/>
            <person name="Luecker S."/>
            <person name="Lage O.M."/>
            <person name="Pohl T."/>
            <person name="Merkel B.J."/>
            <person name="Hornburger P."/>
            <person name="Mueller R.-W."/>
            <person name="Bruemmer F."/>
            <person name="Labrenz M."/>
            <person name="Spormann A.M."/>
            <person name="Op den Camp H."/>
            <person name="Overmann J."/>
            <person name="Amann R."/>
            <person name="Jetten M.S.M."/>
            <person name="Mascher T."/>
            <person name="Medema M.H."/>
            <person name="Devos D.P."/>
            <person name="Kaster A.-K."/>
            <person name="Ovreas L."/>
            <person name="Rohde M."/>
            <person name="Galperin M.Y."/>
            <person name="Jogler C."/>
        </authorList>
    </citation>
    <scope>NUCLEOTIDE SEQUENCE [LARGE SCALE GENOMIC DNA]</scope>
    <source>
        <strain evidence="8 9">K23_9</strain>
    </source>
</reference>
<evidence type="ECO:0000256" key="5">
    <source>
        <dbReference type="ARBA" id="ARBA00022801"/>
    </source>
</evidence>
<dbReference type="EMBL" id="CP036526">
    <property type="protein sequence ID" value="QDT13179.1"/>
    <property type="molecule type" value="Genomic_DNA"/>
</dbReference>
<protein>
    <submittedName>
        <fullName evidence="8">Choline-sulfatase</fullName>
        <ecNumber evidence="8">3.1.6.6</ecNumber>
    </submittedName>
</protein>
<evidence type="ECO:0000256" key="6">
    <source>
        <dbReference type="ARBA" id="ARBA00022837"/>
    </source>
</evidence>
<evidence type="ECO:0000256" key="1">
    <source>
        <dbReference type="ARBA" id="ARBA00001913"/>
    </source>
</evidence>
<dbReference type="Pfam" id="PF00884">
    <property type="entry name" value="Sulfatase"/>
    <property type="match status" value="1"/>
</dbReference>
<dbReference type="GO" id="GO:0046872">
    <property type="term" value="F:metal ion binding"/>
    <property type="evidence" value="ECO:0007669"/>
    <property type="project" value="UniProtKB-KW"/>
</dbReference>